<protein>
    <recommendedName>
        <fullName evidence="3">asparagine synthase (glutamine-hydrolyzing)</fullName>
        <ecNumber evidence="3">6.3.5.4</ecNumber>
    </recommendedName>
</protein>
<feature type="site" description="Important for beta-aspartyl-AMP intermediate formation" evidence="10">
    <location>
        <position position="377"/>
    </location>
</feature>
<comment type="similarity">
    <text evidence="2">Belongs to the asparagine synthetase family.</text>
</comment>
<evidence type="ECO:0000256" key="6">
    <source>
        <dbReference type="ARBA" id="ARBA00022962"/>
    </source>
</evidence>
<name>A0A5B9MH31_9BACT</name>
<keyword evidence="8" id="KW-0028">Amino-acid biosynthesis</keyword>
<dbReference type="PIRSF" id="PIRSF001589">
    <property type="entry name" value="Asn_synthetase_glu-h"/>
    <property type="match status" value="1"/>
</dbReference>
<evidence type="ECO:0000256" key="5">
    <source>
        <dbReference type="ARBA" id="ARBA00022840"/>
    </source>
</evidence>
<gene>
    <name evidence="12" type="primary">asnB_3</name>
    <name evidence="12" type="ORF">Mal15_44990</name>
</gene>
<feature type="active site" description="For GATase activity" evidence="8">
    <location>
        <position position="2"/>
    </location>
</feature>
<dbReference type="GO" id="GO:0005829">
    <property type="term" value="C:cytosol"/>
    <property type="evidence" value="ECO:0007669"/>
    <property type="project" value="TreeGrafter"/>
</dbReference>
<dbReference type="CDD" id="cd00712">
    <property type="entry name" value="AsnB"/>
    <property type="match status" value="1"/>
</dbReference>
<keyword evidence="13" id="KW-1185">Reference proteome</keyword>
<keyword evidence="12" id="KW-0436">Ligase</keyword>
<dbReference type="Gene3D" id="3.40.50.620">
    <property type="entry name" value="HUPs"/>
    <property type="match status" value="1"/>
</dbReference>
<keyword evidence="4 9" id="KW-0547">Nucleotide-binding</keyword>
<dbReference type="KEGG" id="smam:Mal15_44990"/>
<evidence type="ECO:0000313" key="12">
    <source>
        <dbReference type="EMBL" id="QEG00429.1"/>
    </source>
</evidence>
<dbReference type="NCBIfam" id="TIGR01536">
    <property type="entry name" value="asn_synth_AEB"/>
    <property type="match status" value="1"/>
</dbReference>
<evidence type="ECO:0000256" key="4">
    <source>
        <dbReference type="ARBA" id="ARBA00022741"/>
    </source>
</evidence>
<dbReference type="PANTHER" id="PTHR43284:SF1">
    <property type="entry name" value="ASPARAGINE SYNTHETASE"/>
    <property type="match status" value="1"/>
</dbReference>
<evidence type="ECO:0000256" key="3">
    <source>
        <dbReference type="ARBA" id="ARBA00012737"/>
    </source>
</evidence>
<keyword evidence="5 9" id="KW-0067">ATP-binding</keyword>
<dbReference type="InterPro" id="IPR033738">
    <property type="entry name" value="AsnB_N"/>
</dbReference>
<sequence length="653" mass="72087">MCAIVGCVNWGLRRKLTRDRLMRAAESMQHRGRDGTRVMFQPASGQRGAFGLGHCRLAVNGGPSAVQPIGNRCGDISIVVNGELYDPGDVLRRRLESQGHRFATSSDSELALHLYVQHGLEFVQYLRGEFAIVIHDARENRLLAVRDRFGIKPLLYTQRAGETWFASQACAFRAAGIELECDTESVWHVMSFQYTLPDRTLQRNVFQIPPGCLAIARDETVQIHRYWDLDYPPLDDRNPSACIGDADELAAALADRFDEAVRIRLRGDVPVVSHLSGGIDSCSVLDSAVRQGGVAAAFSIGFPGDADHDESKSAVDIAARLGVHFYGVDGSPRHLIDAIEASVTASEGWCVNGHLPAKYLLSRAISQAGYKVALTGEGADELLAGYAHLKIDHCRSVAPAAIDGILAQNRTSYGSMIPAAGGTIPTQAIRAVLGYVPTFLAAKASQGWMIRSHLQASFLAPFSGRDAMAEFVAAVFDPDQIDNRHVVHQSLYVWMKTALAQNILRTLGDGCESAHATEGRLPMLDHLLFQWVKQQPIGRLIRSQQSGESDLRRGKTTERFADKWLLRAAMRDRLPSRVVNRPKHPFDAPPLANSLFRCQRLMDFLQSRIDDHPYFDAAKVRRTLSMMKDANQESKTATDPLWWMLLSSHSSLA</sequence>
<dbReference type="AlphaFoldDB" id="A0A5B9MH31"/>
<dbReference type="SUPFAM" id="SSF56235">
    <property type="entry name" value="N-terminal nucleophile aminohydrolases (Ntn hydrolases)"/>
    <property type="match status" value="1"/>
</dbReference>
<comment type="pathway">
    <text evidence="1">Amino-acid biosynthesis; L-asparagine biosynthesis; L-asparagine from L-aspartate (L-Gln route): step 1/1.</text>
</comment>
<dbReference type="GO" id="GO:0006529">
    <property type="term" value="P:asparagine biosynthetic process"/>
    <property type="evidence" value="ECO:0007669"/>
    <property type="project" value="UniProtKB-KW"/>
</dbReference>
<evidence type="ECO:0000256" key="8">
    <source>
        <dbReference type="PIRSR" id="PIRSR001589-1"/>
    </source>
</evidence>
<evidence type="ECO:0000256" key="7">
    <source>
        <dbReference type="ARBA" id="ARBA00048741"/>
    </source>
</evidence>
<keyword evidence="6 8" id="KW-0315">Glutamine amidotransferase</keyword>
<dbReference type="EC" id="6.3.5.4" evidence="3"/>
<dbReference type="Pfam" id="PF13537">
    <property type="entry name" value="GATase_7"/>
    <property type="match status" value="1"/>
</dbReference>
<dbReference type="RefSeq" id="WP_147869674.1">
    <property type="nucleotide sequence ID" value="NZ_CP036264.1"/>
</dbReference>
<dbReference type="CDD" id="cd01991">
    <property type="entry name" value="Asn_synthase_B_C"/>
    <property type="match status" value="1"/>
</dbReference>
<evidence type="ECO:0000259" key="11">
    <source>
        <dbReference type="PROSITE" id="PS51278"/>
    </source>
</evidence>
<comment type="catalytic activity">
    <reaction evidence="7">
        <text>L-aspartate + L-glutamine + ATP + H2O = L-asparagine + L-glutamate + AMP + diphosphate + H(+)</text>
        <dbReference type="Rhea" id="RHEA:12228"/>
        <dbReference type="ChEBI" id="CHEBI:15377"/>
        <dbReference type="ChEBI" id="CHEBI:15378"/>
        <dbReference type="ChEBI" id="CHEBI:29985"/>
        <dbReference type="ChEBI" id="CHEBI:29991"/>
        <dbReference type="ChEBI" id="CHEBI:30616"/>
        <dbReference type="ChEBI" id="CHEBI:33019"/>
        <dbReference type="ChEBI" id="CHEBI:58048"/>
        <dbReference type="ChEBI" id="CHEBI:58359"/>
        <dbReference type="ChEBI" id="CHEBI:456215"/>
        <dbReference type="EC" id="6.3.5.4"/>
    </reaction>
</comment>
<dbReference type="PANTHER" id="PTHR43284">
    <property type="entry name" value="ASPARAGINE SYNTHETASE (GLUTAMINE-HYDROLYZING)"/>
    <property type="match status" value="1"/>
</dbReference>
<dbReference type="InterPro" id="IPR051786">
    <property type="entry name" value="ASN_synthetase/amidase"/>
</dbReference>
<dbReference type="InterPro" id="IPR029055">
    <property type="entry name" value="Ntn_hydrolases_N"/>
</dbReference>
<feature type="binding site" evidence="9">
    <location>
        <position position="300"/>
    </location>
    <ligand>
        <name>ATP</name>
        <dbReference type="ChEBI" id="CHEBI:30616"/>
    </ligand>
</feature>
<dbReference type="InterPro" id="IPR006426">
    <property type="entry name" value="Asn_synth_AEB"/>
</dbReference>
<dbReference type="SUPFAM" id="SSF52402">
    <property type="entry name" value="Adenine nucleotide alpha hydrolases-like"/>
    <property type="match status" value="1"/>
</dbReference>
<organism evidence="12 13">
    <name type="scientific">Stieleria maiorica</name>
    <dbReference type="NCBI Taxonomy" id="2795974"/>
    <lineage>
        <taxon>Bacteria</taxon>
        <taxon>Pseudomonadati</taxon>
        <taxon>Planctomycetota</taxon>
        <taxon>Planctomycetia</taxon>
        <taxon>Pirellulales</taxon>
        <taxon>Pirellulaceae</taxon>
        <taxon>Stieleria</taxon>
    </lineage>
</organism>
<proteinExistence type="inferred from homology"/>
<dbReference type="InterPro" id="IPR014729">
    <property type="entry name" value="Rossmann-like_a/b/a_fold"/>
</dbReference>
<evidence type="ECO:0000313" key="13">
    <source>
        <dbReference type="Proteomes" id="UP000321353"/>
    </source>
</evidence>
<evidence type="ECO:0000256" key="1">
    <source>
        <dbReference type="ARBA" id="ARBA00005187"/>
    </source>
</evidence>
<dbReference type="InterPro" id="IPR001962">
    <property type="entry name" value="Asn_synthase"/>
</dbReference>
<dbReference type="Proteomes" id="UP000321353">
    <property type="component" value="Chromosome"/>
</dbReference>
<reference evidence="12 13" key="1">
    <citation type="submission" date="2019-02" db="EMBL/GenBank/DDBJ databases">
        <title>Planctomycetal bacteria perform biofilm scaping via a novel small molecule.</title>
        <authorList>
            <person name="Jeske O."/>
            <person name="Boedeker C."/>
            <person name="Wiegand S."/>
            <person name="Breitling P."/>
            <person name="Kallscheuer N."/>
            <person name="Jogler M."/>
            <person name="Rohde M."/>
            <person name="Petersen J."/>
            <person name="Medema M.H."/>
            <person name="Surup F."/>
            <person name="Jogler C."/>
        </authorList>
    </citation>
    <scope>NUCLEOTIDE SEQUENCE [LARGE SCALE GENOMIC DNA]</scope>
    <source>
        <strain evidence="12 13">Mal15</strain>
    </source>
</reference>
<dbReference type="GO" id="GO:0005524">
    <property type="term" value="F:ATP binding"/>
    <property type="evidence" value="ECO:0007669"/>
    <property type="project" value="UniProtKB-KW"/>
</dbReference>
<dbReference type="GO" id="GO:0004066">
    <property type="term" value="F:asparagine synthase (glutamine-hydrolyzing) activity"/>
    <property type="evidence" value="ECO:0007669"/>
    <property type="project" value="UniProtKB-EC"/>
</dbReference>
<evidence type="ECO:0000256" key="2">
    <source>
        <dbReference type="ARBA" id="ARBA00005752"/>
    </source>
</evidence>
<dbReference type="EMBL" id="CP036264">
    <property type="protein sequence ID" value="QEG00429.1"/>
    <property type="molecule type" value="Genomic_DNA"/>
</dbReference>
<evidence type="ECO:0000256" key="9">
    <source>
        <dbReference type="PIRSR" id="PIRSR001589-2"/>
    </source>
</evidence>
<dbReference type="Pfam" id="PF00733">
    <property type="entry name" value="Asn_synthase"/>
    <property type="match status" value="1"/>
</dbReference>
<feature type="binding site" evidence="9">
    <location>
        <position position="107"/>
    </location>
    <ligand>
        <name>L-glutamine</name>
        <dbReference type="ChEBI" id="CHEBI:58359"/>
    </ligand>
</feature>
<accession>A0A5B9MH31</accession>
<dbReference type="InterPro" id="IPR017932">
    <property type="entry name" value="GATase_2_dom"/>
</dbReference>
<dbReference type="PROSITE" id="PS51278">
    <property type="entry name" value="GATASE_TYPE_2"/>
    <property type="match status" value="1"/>
</dbReference>
<keyword evidence="8" id="KW-0061">Asparagine biosynthesis</keyword>
<feature type="domain" description="Glutamine amidotransferase type-2" evidence="11">
    <location>
        <begin position="2"/>
        <end position="219"/>
    </location>
</feature>
<dbReference type="Gene3D" id="3.60.20.10">
    <property type="entry name" value="Glutamine Phosphoribosylpyrophosphate, subunit 1, domain 1"/>
    <property type="match status" value="1"/>
</dbReference>
<evidence type="ECO:0000256" key="10">
    <source>
        <dbReference type="PIRSR" id="PIRSR001589-3"/>
    </source>
</evidence>